<comment type="similarity">
    <text evidence="1">Belongs to the NipSnap family.</text>
</comment>
<dbReference type="EMBL" id="GDIP01234995">
    <property type="protein sequence ID" value="JAI88406.1"/>
    <property type="molecule type" value="Transcribed_RNA"/>
</dbReference>
<reference evidence="4 5" key="3">
    <citation type="journal article" date="2023" name="Nucleic Acids Res.">
        <title>The hologenome of Daphnia magna reveals possible DNA methylation and microbiome-mediated evolution of the host genome.</title>
        <authorList>
            <person name="Chaturvedi A."/>
            <person name="Li X."/>
            <person name="Dhandapani V."/>
            <person name="Marshall H."/>
            <person name="Kissane S."/>
            <person name="Cuenca-Cambronero M."/>
            <person name="Asole G."/>
            <person name="Calvet F."/>
            <person name="Ruiz-Romero M."/>
            <person name="Marangio P."/>
            <person name="Guigo R."/>
            <person name="Rago D."/>
            <person name="Mirbahai L."/>
            <person name="Eastwood N."/>
            <person name="Colbourne J.K."/>
            <person name="Zhou J."/>
            <person name="Mallon E."/>
            <person name="Orsini L."/>
        </authorList>
    </citation>
    <scope>NUCLEOTIDE SEQUENCE [LARGE SCALE GENOMIC DNA]</scope>
    <source>
        <strain evidence="4">LRV0_1</strain>
    </source>
</reference>
<proteinExistence type="inferred from homology"/>
<evidence type="ECO:0000259" key="2">
    <source>
        <dbReference type="Pfam" id="PF07978"/>
    </source>
</evidence>
<evidence type="ECO:0000256" key="1">
    <source>
        <dbReference type="ARBA" id="ARBA00005291"/>
    </source>
</evidence>
<dbReference type="SUPFAM" id="SSF54909">
    <property type="entry name" value="Dimeric alpha+beta barrel"/>
    <property type="match status" value="2"/>
</dbReference>
<dbReference type="Pfam" id="PF07978">
    <property type="entry name" value="NIPSNAP"/>
    <property type="match status" value="2"/>
</dbReference>
<dbReference type="PANTHER" id="PTHR21017:SF17">
    <property type="entry name" value="PROTEIN NIPSNAP"/>
    <property type="match status" value="1"/>
</dbReference>
<reference evidence="3" key="1">
    <citation type="submission" date="2015-10" db="EMBL/GenBank/DDBJ databases">
        <title>Daphnia magna gene sets from two clonal populations assembled and annotated with EvidentialGene.</title>
        <authorList>
            <person name="Gilbert D."/>
            <person name="Podicheti R."/>
            <person name="Orsini L."/>
            <person name="Colbourne J."/>
            <person name="Pfrender M."/>
        </authorList>
    </citation>
    <scope>NUCLEOTIDE SEQUENCE</scope>
</reference>
<evidence type="ECO:0000313" key="3">
    <source>
        <dbReference type="EMBL" id="JAI88406.1"/>
    </source>
</evidence>
<feature type="domain" description="NIPSNAP" evidence="2">
    <location>
        <begin position="181"/>
        <end position="278"/>
    </location>
</feature>
<protein>
    <submittedName>
        <fullName evidence="3">NipSnap</fullName>
    </submittedName>
</protein>
<dbReference type="Proteomes" id="UP001234178">
    <property type="component" value="Unassembled WGS sequence"/>
</dbReference>
<name>A0A0P4YP36_9CRUS</name>
<keyword evidence="5" id="KW-1185">Reference proteome</keyword>
<gene>
    <name evidence="4" type="ORF">OUZ56_002937</name>
</gene>
<dbReference type="FunFam" id="3.30.70.100:FF:000003">
    <property type="entry name" value="Protein NipSnap homolog 2"/>
    <property type="match status" value="1"/>
</dbReference>
<evidence type="ECO:0000313" key="4">
    <source>
        <dbReference type="EMBL" id="KAK4021003.1"/>
    </source>
</evidence>
<organism evidence="3">
    <name type="scientific">Daphnia magna</name>
    <dbReference type="NCBI Taxonomy" id="35525"/>
    <lineage>
        <taxon>Eukaryota</taxon>
        <taxon>Metazoa</taxon>
        <taxon>Ecdysozoa</taxon>
        <taxon>Arthropoda</taxon>
        <taxon>Crustacea</taxon>
        <taxon>Branchiopoda</taxon>
        <taxon>Diplostraca</taxon>
        <taxon>Cladocera</taxon>
        <taxon>Anomopoda</taxon>
        <taxon>Daphniidae</taxon>
        <taxon>Daphnia</taxon>
    </lineage>
</organism>
<dbReference type="InterPro" id="IPR051557">
    <property type="entry name" value="NipSnap_domain"/>
</dbReference>
<evidence type="ECO:0000313" key="5">
    <source>
        <dbReference type="Proteomes" id="UP001234178"/>
    </source>
</evidence>
<dbReference type="Gene3D" id="3.30.70.100">
    <property type="match status" value="2"/>
</dbReference>
<dbReference type="EMBL" id="JAOYFB010000036">
    <property type="protein sequence ID" value="KAK4021003.1"/>
    <property type="molecule type" value="Genomic_DNA"/>
</dbReference>
<dbReference type="AlphaFoldDB" id="A0A0P4YP36"/>
<dbReference type="PANTHER" id="PTHR21017">
    <property type="entry name" value="NIPSNAP-RELATED"/>
    <property type="match status" value="1"/>
</dbReference>
<dbReference type="GO" id="GO:0005739">
    <property type="term" value="C:mitochondrion"/>
    <property type="evidence" value="ECO:0007669"/>
    <property type="project" value="TreeGrafter"/>
</dbReference>
<reference evidence="3" key="2">
    <citation type="submission" date="2015-10" db="EMBL/GenBank/DDBJ databases">
        <authorList>
            <person name="Gilbert D.G."/>
        </authorList>
    </citation>
    <scope>NUCLEOTIDE SEQUENCE</scope>
</reference>
<dbReference type="OrthoDB" id="10262843at2759"/>
<feature type="domain" description="NIPSNAP" evidence="2">
    <location>
        <begin position="69"/>
        <end position="168"/>
    </location>
</feature>
<dbReference type="CTD" id="32573"/>
<dbReference type="InterPro" id="IPR012577">
    <property type="entry name" value="NIPSNAP"/>
</dbReference>
<sequence length="280" mass="32685">MASAVVKLKNFATGFKIAFVPSSSCRTLNTCHRLSNEVKDNWFSKVFVRKIEPTKESHSRLLSDKDVIYELQTHNIRPDMRDKYLSNYEKHCQLMASSDINAELVGSWSVIVGDQDQAFHVWRYIGGYAEIDKACVTLAKSNEHRRLWNEQGQCIRARHNQYVLTFSFWPQIESRKGPNVYEVRNYVLKPGTMIEWGNNWARAISFRRENEEAFAGFFSQIGRLYNVHHVWAYSDLQSRKETREAAWRKPGWDECVAYTVPLIQQMHTKIMVPLPFSPTQ</sequence>
<dbReference type="InterPro" id="IPR011008">
    <property type="entry name" value="Dimeric_a/b-barrel"/>
</dbReference>
<accession>A0A0P4YP36</accession>
<dbReference type="GO" id="GO:0000423">
    <property type="term" value="P:mitophagy"/>
    <property type="evidence" value="ECO:0007669"/>
    <property type="project" value="UniProtKB-ARBA"/>
</dbReference>
<dbReference type="KEGG" id="dmk:116929969"/>